<evidence type="ECO:0000259" key="7">
    <source>
        <dbReference type="PROSITE" id="PS01124"/>
    </source>
</evidence>
<keyword evidence="10" id="KW-1185">Reference proteome</keyword>
<evidence type="ECO:0000256" key="6">
    <source>
        <dbReference type="PROSITE-ProRule" id="PRU00169"/>
    </source>
</evidence>
<dbReference type="PROSITE" id="PS00041">
    <property type="entry name" value="HTH_ARAC_FAMILY_1"/>
    <property type="match status" value="1"/>
</dbReference>
<feature type="modified residue" description="4-aspartylphosphate" evidence="6">
    <location>
        <position position="55"/>
    </location>
</feature>
<dbReference type="GO" id="GO:0000160">
    <property type="term" value="P:phosphorelay signal transduction system"/>
    <property type="evidence" value="ECO:0007669"/>
    <property type="project" value="InterPro"/>
</dbReference>
<evidence type="ECO:0000313" key="9">
    <source>
        <dbReference type="EMBL" id="QNM07546.1"/>
    </source>
</evidence>
<dbReference type="SMART" id="SM00448">
    <property type="entry name" value="REC"/>
    <property type="match status" value="1"/>
</dbReference>
<keyword evidence="4" id="KW-0804">Transcription</keyword>
<dbReference type="KEGG" id="whj:H9Q79_11480"/>
<dbReference type="SUPFAM" id="SSF52172">
    <property type="entry name" value="CheY-like"/>
    <property type="match status" value="1"/>
</dbReference>
<feature type="domain" description="HTH araC/xylS-type" evidence="7">
    <location>
        <begin position="428"/>
        <end position="526"/>
    </location>
</feature>
<dbReference type="PRINTS" id="PR00032">
    <property type="entry name" value="HTHARAC"/>
</dbReference>
<evidence type="ECO:0000256" key="4">
    <source>
        <dbReference type="ARBA" id="ARBA00023163"/>
    </source>
</evidence>
<dbReference type="EMBL" id="CP060635">
    <property type="protein sequence ID" value="QNM07546.1"/>
    <property type="molecule type" value="Genomic_DNA"/>
</dbReference>
<dbReference type="SMART" id="SM00342">
    <property type="entry name" value="HTH_ARAC"/>
    <property type="match status" value="1"/>
</dbReference>
<evidence type="ECO:0000313" key="10">
    <source>
        <dbReference type="Proteomes" id="UP000515860"/>
    </source>
</evidence>
<evidence type="ECO:0000259" key="8">
    <source>
        <dbReference type="PROSITE" id="PS50110"/>
    </source>
</evidence>
<dbReference type="PANTHER" id="PTHR43280:SF10">
    <property type="entry name" value="REGULATORY PROTEIN POCR"/>
    <property type="match status" value="1"/>
</dbReference>
<dbReference type="PROSITE" id="PS01124">
    <property type="entry name" value="HTH_ARAC_FAMILY_2"/>
    <property type="match status" value="1"/>
</dbReference>
<dbReference type="PANTHER" id="PTHR43280">
    <property type="entry name" value="ARAC-FAMILY TRANSCRIPTIONAL REGULATOR"/>
    <property type="match status" value="1"/>
</dbReference>
<evidence type="ECO:0000256" key="5">
    <source>
        <dbReference type="ARBA" id="ARBA00024867"/>
    </source>
</evidence>
<dbReference type="InterPro" id="IPR041522">
    <property type="entry name" value="CdaR_GGDEF"/>
</dbReference>
<dbReference type="InterPro" id="IPR009057">
    <property type="entry name" value="Homeodomain-like_sf"/>
</dbReference>
<protein>
    <recommendedName>
        <fullName evidence="1">Stage 0 sporulation protein A homolog</fullName>
    </recommendedName>
</protein>
<keyword evidence="3" id="KW-0238">DNA-binding</keyword>
<keyword evidence="6" id="KW-0597">Phosphoprotein</keyword>
<dbReference type="GO" id="GO:0003700">
    <property type="term" value="F:DNA-binding transcription factor activity"/>
    <property type="evidence" value="ECO:0007669"/>
    <property type="project" value="InterPro"/>
</dbReference>
<keyword evidence="2" id="KW-0805">Transcription regulation</keyword>
<name>A0A7G9G9R4_9FIRM</name>
<dbReference type="SUPFAM" id="SSF46689">
    <property type="entry name" value="Homeodomain-like"/>
    <property type="match status" value="2"/>
</dbReference>
<reference evidence="9 10" key="1">
    <citation type="submission" date="2020-08" db="EMBL/GenBank/DDBJ databases">
        <authorList>
            <person name="Liu C."/>
            <person name="Sun Q."/>
        </authorList>
    </citation>
    <scope>NUCLEOTIDE SEQUENCE [LARGE SCALE GENOMIC DNA]</scope>
    <source>
        <strain evidence="9 10">NSJ-29</strain>
    </source>
</reference>
<dbReference type="Pfam" id="PF12833">
    <property type="entry name" value="HTH_18"/>
    <property type="match status" value="1"/>
</dbReference>
<dbReference type="RefSeq" id="WP_118644179.1">
    <property type="nucleotide sequence ID" value="NZ_CP060635.1"/>
</dbReference>
<dbReference type="Pfam" id="PF00072">
    <property type="entry name" value="Response_reg"/>
    <property type="match status" value="1"/>
</dbReference>
<dbReference type="AlphaFoldDB" id="A0A7G9G9R4"/>
<dbReference type="GO" id="GO:0043565">
    <property type="term" value="F:sequence-specific DNA binding"/>
    <property type="evidence" value="ECO:0007669"/>
    <property type="project" value="InterPro"/>
</dbReference>
<gene>
    <name evidence="9" type="ORF">H9Q79_11480</name>
</gene>
<comment type="function">
    <text evidence="5">May play the central regulatory role in sporulation. It may be an element of the effector pathway responsible for the activation of sporulation genes in response to nutritional stress. Spo0A may act in concert with spo0H (a sigma factor) to control the expression of some genes that are critical to the sporulation process.</text>
</comment>
<dbReference type="CDD" id="cd17536">
    <property type="entry name" value="REC_YesN-like"/>
    <property type="match status" value="1"/>
</dbReference>
<evidence type="ECO:0000256" key="3">
    <source>
        <dbReference type="ARBA" id="ARBA00023125"/>
    </source>
</evidence>
<feature type="domain" description="Response regulatory" evidence="8">
    <location>
        <begin position="5"/>
        <end position="120"/>
    </location>
</feature>
<sequence>MEKMNLLICDDEWMIRESIVQTALSMEEFNVFTAVTGRTALELLEEEEIDGVVLDMQMPEMDGITFLQHMKSRKKDCAVIVLSGHDEFDYAQKCLHYGAIEYLLKPVTSEQIRDFLMQLKENILHKRSYISQLNTYRQEIDSIKPLLREQFFQDLLQKSPDNETIHRMEHFLGLQICFPYLITAAIHIGHSAAAPDAADEPLQLYTLGKLIGDQLNHALCSHIFHMNSDTIAVIAGGSSDSLDDDLLSAFDELAASLISDLHLRMNIGIGGVVTSVRQIRDSYTEALFALNYNNYTEMVSIISIHDISEHSPSENVHWDLKKSLDKLTAASATADKNEFLLKLQELLQQLKEHRDINLNSAIHYCCFISSLALGCLDKNEELMNRNPYFETSSQTTLDSLYAYTEQLLEEISERIKSGTENRICHLADACCEILEKNYKEKLNIREIARELGISRNYLSTIFRSKTGYSIVEYLNGIRLEAAKRLLRNNELKIYEIAEETGFSDTYYFSKVFKTHTGVSPSDYRNSFIE</sequence>
<dbReference type="InterPro" id="IPR020449">
    <property type="entry name" value="Tscrpt_reg_AraC-type_HTH"/>
</dbReference>
<organism evidence="9 10">
    <name type="scientific">Wansuia hejianensis</name>
    <dbReference type="NCBI Taxonomy" id="2763667"/>
    <lineage>
        <taxon>Bacteria</taxon>
        <taxon>Bacillati</taxon>
        <taxon>Bacillota</taxon>
        <taxon>Clostridia</taxon>
        <taxon>Lachnospirales</taxon>
        <taxon>Lachnospiraceae</taxon>
        <taxon>Wansuia</taxon>
    </lineage>
</organism>
<dbReference type="InterPro" id="IPR001789">
    <property type="entry name" value="Sig_transdc_resp-reg_receiver"/>
</dbReference>
<dbReference type="InterPro" id="IPR018060">
    <property type="entry name" value="HTH_AraC"/>
</dbReference>
<dbReference type="Gene3D" id="3.40.50.2300">
    <property type="match status" value="1"/>
</dbReference>
<dbReference type="Pfam" id="PF17853">
    <property type="entry name" value="GGDEF_2"/>
    <property type="match status" value="1"/>
</dbReference>
<evidence type="ECO:0000256" key="2">
    <source>
        <dbReference type="ARBA" id="ARBA00023015"/>
    </source>
</evidence>
<dbReference type="Proteomes" id="UP000515860">
    <property type="component" value="Chromosome"/>
</dbReference>
<dbReference type="InterPro" id="IPR018062">
    <property type="entry name" value="HTH_AraC-typ_CS"/>
</dbReference>
<dbReference type="PROSITE" id="PS50110">
    <property type="entry name" value="RESPONSE_REGULATORY"/>
    <property type="match status" value="1"/>
</dbReference>
<dbReference type="Gene3D" id="1.10.10.60">
    <property type="entry name" value="Homeodomain-like"/>
    <property type="match status" value="2"/>
</dbReference>
<dbReference type="InterPro" id="IPR011006">
    <property type="entry name" value="CheY-like_superfamily"/>
</dbReference>
<evidence type="ECO:0000256" key="1">
    <source>
        <dbReference type="ARBA" id="ARBA00018672"/>
    </source>
</evidence>
<proteinExistence type="predicted"/>
<accession>A0A7G9G9R4</accession>